<name>A0ACB9QBG7_9MYRT</name>
<comment type="caution">
    <text evidence="1">The sequence shown here is derived from an EMBL/GenBank/DDBJ whole genome shotgun (WGS) entry which is preliminary data.</text>
</comment>
<evidence type="ECO:0000313" key="1">
    <source>
        <dbReference type="EMBL" id="KAI4363591.1"/>
    </source>
</evidence>
<sequence length="427" mass="47639">MAHLMRPGTSAVAGAPPPCCTEEEIPIYPEFGGGGKLIIPPTLEDYGVSRWQHTLVGYLLGKAAPYPVLRKICMQLWQRKDLVEVGTMSKGAIILRFDTEQYIDEIVDRADWHLAGCPLLLRRWQPGVAINEEPTALPCWMRLSGIPLELWHKRGVHYLASSVGQLLKTDARSFNSINMGTARVQVECAAKNGFSKTIEAIDSRGNTFTVSIHYETRALCCKECGVFGHDEACCSKGHAQPANAKAAPLVNPNGTHQVLRKQSRRRRRKPVVLRPNKGKNLLHAPRQPDLVNIVVQPGPVVQKTDDNCLSPESAEGNLREAYEDGEFVPESVIQNSDLEDQDWEMPGKQELSRMDRLIEQLRSKGRQFEEDERGPSPRKVDWKGNWDNAQEAFSNSSGSTRTIIEGDKRKHSQRCGRGDSPPPNPTQ</sequence>
<gene>
    <name evidence="1" type="ORF">MLD38_019793</name>
</gene>
<accession>A0ACB9QBG7</accession>
<keyword evidence="2" id="KW-1185">Reference proteome</keyword>
<proteinExistence type="predicted"/>
<organism evidence="1 2">
    <name type="scientific">Melastoma candidum</name>
    <dbReference type="NCBI Taxonomy" id="119954"/>
    <lineage>
        <taxon>Eukaryota</taxon>
        <taxon>Viridiplantae</taxon>
        <taxon>Streptophyta</taxon>
        <taxon>Embryophyta</taxon>
        <taxon>Tracheophyta</taxon>
        <taxon>Spermatophyta</taxon>
        <taxon>Magnoliopsida</taxon>
        <taxon>eudicotyledons</taxon>
        <taxon>Gunneridae</taxon>
        <taxon>Pentapetalae</taxon>
        <taxon>rosids</taxon>
        <taxon>malvids</taxon>
        <taxon>Myrtales</taxon>
        <taxon>Melastomataceae</taxon>
        <taxon>Melastomatoideae</taxon>
        <taxon>Melastomateae</taxon>
        <taxon>Melastoma</taxon>
    </lineage>
</organism>
<dbReference type="Proteomes" id="UP001057402">
    <property type="component" value="Chromosome 6"/>
</dbReference>
<dbReference type="EMBL" id="CM042885">
    <property type="protein sequence ID" value="KAI4363591.1"/>
    <property type="molecule type" value="Genomic_DNA"/>
</dbReference>
<protein>
    <submittedName>
        <fullName evidence="1">Uncharacterized protein</fullName>
    </submittedName>
</protein>
<reference evidence="2" key="1">
    <citation type="journal article" date="2023" name="Front. Plant Sci.">
        <title>Chromosomal-level genome assembly of Melastoma candidum provides insights into trichome evolution.</title>
        <authorList>
            <person name="Zhong Y."/>
            <person name="Wu W."/>
            <person name="Sun C."/>
            <person name="Zou P."/>
            <person name="Liu Y."/>
            <person name="Dai S."/>
            <person name="Zhou R."/>
        </authorList>
    </citation>
    <scope>NUCLEOTIDE SEQUENCE [LARGE SCALE GENOMIC DNA]</scope>
</reference>
<evidence type="ECO:0000313" key="2">
    <source>
        <dbReference type="Proteomes" id="UP001057402"/>
    </source>
</evidence>